<gene>
    <name evidence="2" type="ORF">PoB_003568300</name>
</gene>
<dbReference type="AlphaFoldDB" id="A0AAV4ARI8"/>
<dbReference type="PANTHER" id="PTHR46599:SF3">
    <property type="entry name" value="PIGGYBAC TRANSPOSABLE ELEMENT-DERIVED PROTEIN 4"/>
    <property type="match status" value="1"/>
</dbReference>
<reference evidence="2 3" key="1">
    <citation type="journal article" date="2021" name="Elife">
        <title>Chloroplast acquisition without the gene transfer in kleptoplastic sea slugs, Plakobranchus ocellatus.</title>
        <authorList>
            <person name="Maeda T."/>
            <person name="Takahashi S."/>
            <person name="Yoshida T."/>
            <person name="Shimamura S."/>
            <person name="Takaki Y."/>
            <person name="Nagai Y."/>
            <person name="Toyoda A."/>
            <person name="Suzuki Y."/>
            <person name="Arimoto A."/>
            <person name="Ishii H."/>
            <person name="Satoh N."/>
            <person name="Nishiyama T."/>
            <person name="Hasebe M."/>
            <person name="Maruyama T."/>
            <person name="Minagawa J."/>
            <person name="Obokata J."/>
            <person name="Shigenobu S."/>
        </authorList>
    </citation>
    <scope>NUCLEOTIDE SEQUENCE [LARGE SCALE GENOMIC DNA]</scope>
</reference>
<evidence type="ECO:0000313" key="3">
    <source>
        <dbReference type="Proteomes" id="UP000735302"/>
    </source>
</evidence>
<keyword evidence="3" id="KW-1185">Reference proteome</keyword>
<dbReference type="PANTHER" id="PTHR46599">
    <property type="entry name" value="PIGGYBAC TRANSPOSABLE ELEMENT-DERIVED PROTEIN 4"/>
    <property type="match status" value="1"/>
</dbReference>
<name>A0AAV4ARI8_9GAST</name>
<feature type="domain" description="PiggyBac transposable element-derived protein" evidence="1">
    <location>
        <begin position="41"/>
        <end position="165"/>
    </location>
</feature>
<comment type="caution">
    <text evidence="2">The sequence shown here is derived from an EMBL/GenBank/DDBJ whole genome shotgun (WGS) entry which is preliminary data.</text>
</comment>
<protein>
    <submittedName>
        <fullName evidence="2">PiggyBac transposable element-derived protein 4</fullName>
    </submittedName>
</protein>
<proteinExistence type="predicted"/>
<sequence length="166" mass="19776">MIQFTKLGHLSRTQTISSRNYTDCAKTYAFTRLWYLSKAGRFCVYMKDKSTKWGFKLYELCESRSGYVYSFEMYCADKRISTKPINVITHLIKPILNNKGHRLFLKNYYCCPDMWSHLQPQQTMMIGTCRENRLGMPADLFQGRKCPEDLDYRRKGQLIVTRWFDK</sequence>
<dbReference type="EMBL" id="BLXT01004061">
    <property type="protein sequence ID" value="GFO09178.1"/>
    <property type="molecule type" value="Genomic_DNA"/>
</dbReference>
<accession>A0AAV4ARI8</accession>
<evidence type="ECO:0000313" key="2">
    <source>
        <dbReference type="EMBL" id="GFO09178.1"/>
    </source>
</evidence>
<evidence type="ECO:0000259" key="1">
    <source>
        <dbReference type="Pfam" id="PF13843"/>
    </source>
</evidence>
<dbReference type="InterPro" id="IPR029526">
    <property type="entry name" value="PGBD"/>
</dbReference>
<dbReference type="Pfam" id="PF13843">
    <property type="entry name" value="DDE_Tnp_1_7"/>
    <property type="match status" value="1"/>
</dbReference>
<dbReference type="Proteomes" id="UP000735302">
    <property type="component" value="Unassembled WGS sequence"/>
</dbReference>
<organism evidence="2 3">
    <name type="scientific">Plakobranchus ocellatus</name>
    <dbReference type="NCBI Taxonomy" id="259542"/>
    <lineage>
        <taxon>Eukaryota</taxon>
        <taxon>Metazoa</taxon>
        <taxon>Spiralia</taxon>
        <taxon>Lophotrochozoa</taxon>
        <taxon>Mollusca</taxon>
        <taxon>Gastropoda</taxon>
        <taxon>Heterobranchia</taxon>
        <taxon>Euthyneura</taxon>
        <taxon>Panpulmonata</taxon>
        <taxon>Sacoglossa</taxon>
        <taxon>Placobranchoidea</taxon>
        <taxon>Plakobranchidae</taxon>
        <taxon>Plakobranchus</taxon>
    </lineage>
</organism>